<gene>
    <name evidence="7" type="ORF">TELCIR_20899</name>
</gene>
<dbReference type="GO" id="GO:0005634">
    <property type="term" value="C:nucleus"/>
    <property type="evidence" value="ECO:0007669"/>
    <property type="project" value="TreeGrafter"/>
</dbReference>
<dbReference type="GO" id="GO:0051256">
    <property type="term" value="P:mitotic spindle midzone assembly"/>
    <property type="evidence" value="ECO:0007669"/>
    <property type="project" value="TreeGrafter"/>
</dbReference>
<dbReference type="InterPro" id="IPR027417">
    <property type="entry name" value="P-loop_NTPase"/>
</dbReference>
<dbReference type="PANTHER" id="PTHR24115:SF600">
    <property type="entry name" value="KINESIN-LIKE PROTEIN KIF23"/>
    <property type="match status" value="1"/>
</dbReference>
<dbReference type="PANTHER" id="PTHR24115">
    <property type="entry name" value="KINESIN-RELATED"/>
    <property type="match status" value="1"/>
</dbReference>
<evidence type="ECO:0000256" key="4">
    <source>
        <dbReference type="ARBA" id="ARBA00023212"/>
    </source>
</evidence>
<evidence type="ECO:0000256" key="1">
    <source>
        <dbReference type="ARBA" id="ARBA00004245"/>
    </source>
</evidence>
<evidence type="ECO:0000259" key="6">
    <source>
        <dbReference type="PROSITE" id="PS50067"/>
    </source>
</evidence>
<dbReference type="GO" id="GO:0005524">
    <property type="term" value="F:ATP binding"/>
    <property type="evidence" value="ECO:0007669"/>
    <property type="project" value="UniProtKB-KW"/>
</dbReference>
<dbReference type="EMBL" id="KZ364324">
    <property type="protein sequence ID" value="PIO57682.1"/>
    <property type="molecule type" value="Genomic_DNA"/>
</dbReference>
<proteinExistence type="inferred from homology"/>
<evidence type="ECO:0000256" key="3">
    <source>
        <dbReference type="ARBA" id="ARBA00022840"/>
    </source>
</evidence>
<dbReference type="InterPro" id="IPR027640">
    <property type="entry name" value="Kinesin-like_fam"/>
</dbReference>
<feature type="domain" description="Kinesin motor" evidence="6">
    <location>
        <begin position="1"/>
        <end position="123"/>
    </location>
</feature>
<dbReference type="GO" id="GO:0016887">
    <property type="term" value="F:ATP hydrolysis activity"/>
    <property type="evidence" value="ECO:0007669"/>
    <property type="project" value="TreeGrafter"/>
</dbReference>
<dbReference type="Proteomes" id="UP000230423">
    <property type="component" value="Unassembled WGS sequence"/>
</dbReference>
<name>A0A2G9TJH2_TELCI</name>
<organism evidence="7 8">
    <name type="scientific">Teladorsagia circumcincta</name>
    <name type="common">Brown stomach worm</name>
    <name type="synonym">Ostertagia circumcincta</name>
    <dbReference type="NCBI Taxonomy" id="45464"/>
    <lineage>
        <taxon>Eukaryota</taxon>
        <taxon>Metazoa</taxon>
        <taxon>Ecdysozoa</taxon>
        <taxon>Nematoda</taxon>
        <taxon>Chromadorea</taxon>
        <taxon>Rhabditida</taxon>
        <taxon>Rhabditina</taxon>
        <taxon>Rhabditomorpha</taxon>
        <taxon>Strongyloidea</taxon>
        <taxon>Trichostrongylidae</taxon>
        <taxon>Teladorsagia</taxon>
    </lineage>
</organism>
<keyword evidence="2" id="KW-0547">Nucleotide-binding</keyword>
<dbReference type="PRINTS" id="PR00380">
    <property type="entry name" value="KINESINHEAVY"/>
</dbReference>
<dbReference type="PROSITE" id="PS00411">
    <property type="entry name" value="KINESIN_MOTOR_1"/>
    <property type="match status" value="1"/>
</dbReference>
<protein>
    <submittedName>
        <fullName evidence="7">Kinesin motor domain protein</fullName>
    </submittedName>
</protein>
<sequence length="144" mass="16178">STSYSVYPDSDPDRIVVSQLSLVDLAGSERAKRTQNVGDRLAEAASINKSLMVLRQCIEKLRRNQRSTLHETVPYRDAKLTMLFKNYFEGAGKIRMIICANPKPSDFEENLDYNDSTSISNLKERCLALSQLTSSENRDIGAES</sequence>
<dbReference type="SMART" id="SM00129">
    <property type="entry name" value="KISc"/>
    <property type="match status" value="1"/>
</dbReference>
<dbReference type="Pfam" id="PF00225">
    <property type="entry name" value="Kinesin"/>
    <property type="match status" value="1"/>
</dbReference>
<dbReference type="Gene3D" id="3.40.850.10">
    <property type="entry name" value="Kinesin motor domain"/>
    <property type="match status" value="1"/>
</dbReference>
<evidence type="ECO:0000313" key="7">
    <source>
        <dbReference type="EMBL" id="PIO57682.1"/>
    </source>
</evidence>
<evidence type="ECO:0000256" key="2">
    <source>
        <dbReference type="ARBA" id="ARBA00022741"/>
    </source>
</evidence>
<accession>A0A2G9TJH2</accession>
<dbReference type="GO" id="GO:0005874">
    <property type="term" value="C:microtubule"/>
    <property type="evidence" value="ECO:0007669"/>
    <property type="project" value="TreeGrafter"/>
</dbReference>
<keyword evidence="3" id="KW-0067">ATP-binding</keyword>
<dbReference type="GO" id="GO:0007018">
    <property type="term" value="P:microtubule-based movement"/>
    <property type="evidence" value="ECO:0007669"/>
    <property type="project" value="InterPro"/>
</dbReference>
<dbReference type="InterPro" id="IPR019821">
    <property type="entry name" value="Kinesin_motor_CS"/>
</dbReference>
<keyword evidence="8" id="KW-1185">Reference proteome</keyword>
<dbReference type="SUPFAM" id="SSF52540">
    <property type="entry name" value="P-loop containing nucleoside triphosphate hydrolases"/>
    <property type="match status" value="1"/>
</dbReference>
<dbReference type="AlphaFoldDB" id="A0A2G9TJH2"/>
<dbReference type="OrthoDB" id="2403182at2759"/>
<dbReference type="GO" id="GO:0008017">
    <property type="term" value="F:microtubule binding"/>
    <property type="evidence" value="ECO:0007669"/>
    <property type="project" value="InterPro"/>
</dbReference>
<evidence type="ECO:0000313" key="8">
    <source>
        <dbReference type="Proteomes" id="UP000230423"/>
    </source>
</evidence>
<dbReference type="InterPro" id="IPR036961">
    <property type="entry name" value="Kinesin_motor_dom_sf"/>
</dbReference>
<keyword evidence="4" id="KW-0963">Cytoplasm</keyword>
<feature type="non-terminal residue" evidence="7">
    <location>
        <position position="1"/>
    </location>
</feature>
<evidence type="ECO:0000256" key="5">
    <source>
        <dbReference type="PROSITE-ProRule" id="PRU00283"/>
    </source>
</evidence>
<keyword evidence="4" id="KW-0206">Cytoskeleton</keyword>
<comment type="caution">
    <text evidence="5">Lacks conserved residue(s) required for the propagation of feature annotation.</text>
</comment>
<dbReference type="GO" id="GO:0003777">
    <property type="term" value="F:microtubule motor activity"/>
    <property type="evidence" value="ECO:0007669"/>
    <property type="project" value="InterPro"/>
</dbReference>
<dbReference type="InterPro" id="IPR001752">
    <property type="entry name" value="Kinesin_motor_dom"/>
</dbReference>
<comment type="similarity">
    <text evidence="5">Belongs to the TRAFAC class myosin-kinesin ATPase superfamily. Kinesin family.</text>
</comment>
<reference evidence="7 8" key="1">
    <citation type="submission" date="2015-09" db="EMBL/GenBank/DDBJ databases">
        <title>Draft genome of the parasitic nematode Teladorsagia circumcincta isolate WARC Sus (inbred).</title>
        <authorList>
            <person name="Mitreva M."/>
        </authorList>
    </citation>
    <scope>NUCLEOTIDE SEQUENCE [LARGE SCALE GENOMIC DNA]</scope>
    <source>
        <strain evidence="7 8">S</strain>
    </source>
</reference>
<dbReference type="PROSITE" id="PS50067">
    <property type="entry name" value="KINESIN_MOTOR_2"/>
    <property type="match status" value="1"/>
</dbReference>
<dbReference type="GO" id="GO:0005871">
    <property type="term" value="C:kinesin complex"/>
    <property type="evidence" value="ECO:0007669"/>
    <property type="project" value="TreeGrafter"/>
</dbReference>
<comment type="subcellular location">
    <subcellularLocation>
        <location evidence="1">Cytoplasm</location>
        <location evidence="1">Cytoskeleton</location>
    </subcellularLocation>
</comment>